<comment type="caution">
    <text evidence="1">The sequence shown here is derived from an EMBL/GenBank/DDBJ whole genome shotgun (WGS) entry which is preliminary data.</text>
</comment>
<gene>
    <name evidence="1" type="ORF">CA13_18860</name>
</gene>
<dbReference type="InterPro" id="IPR021322">
    <property type="entry name" value="DUF2924"/>
</dbReference>
<dbReference type="Pfam" id="PF11149">
    <property type="entry name" value="DUF2924"/>
    <property type="match status" value="1"/>
</dbReference>
<proteinExistence type="predicted"/>
<dbReference type="EMBL" id="SJPJ01000001">
    <property type="protein sequence ID" value="TWT80467.1"/>
    <property type="molecule type" value="Genomic_DNA"/>
</dbReference>
<dbReference type="AlphaFoldDB" id="A0A5C5Z0U0"/>
<protein>
    <recommendedName>
        <fullName evidence="3">DUF2924 domain-containing protein</fullName>
    </recommendedName>
</protein>
<evidence type="ECO:0000313" key="2">
    <source>
        <dbReference type="Proteomes" id="UP000315010"/>
    </source>
</evidence>
<sequence length="368" mass="41708">MSPSASLEIARLADLTIDQLVDKYAEFHNEQCRSRNRRFLVRRIAWRIQANEEGGLSDRALLRAGPIADESLIRVTPPKPKVGGDVVRTKAPDGWDMRIPPPGQRLERHYKGKLHFVNVLTDGFKYQTCNLVQSPGAIEVFFDLSGGCFVEFLHLVALKKKTHANLFDQFVFRQLGQNFVTEFNGGLEIAGNHCGVKLGHVLFHKAFCIGVCNELRSCRRRIPRSVNDLRQSGIHGRGVTDSFNVAGSADDKRCRNPPSIGCLYVCIIGCIVVIQRNPVRQYFGPGLTVNAWRFTIQKQSHFFFVFSSHADELDFVSVFRLKLCHVRHAFHARSTPCGPEFDDIDLPLLDFFRRFTLHPFGDRDPWSG</sequence>
<reference evidence="1 2" key="1">
    <citation type="submission" date="2019-02" db="EMBL/GenBank/DDBJ databases">
        <title>Deep-cultivation of Planctomycetes and their phenomic and genomic characterization uncovers novel biology.</title>
        <authorList>
            <person name="Wiegand S."/>
            <person name="Jogler M."/>
            <person name="Boedeker C."/>
            <person name="Pinto D."/>
            <person name="Vollmers J."/>
            <person name="Rivas-Marin E."/>
            <person name="Kohn T."/>
            <person name="Peeters S.H."/>
            <person name="Heuer A."/>
            <person name="Rast P."/>
            <person name="Oberbeckmann S."/>
            <person name="Bunk B."/>
            <person name="Jeske O."/>
            <person name="Meyerdierks A."/>
            <person name="Storesund J.E."/>
            <person name="Kallscheuer N."/>
            <person name="Luecker S."/>
            <person name="Lage O.M."/>
            <person name="Pohl T."/>
            <person name="Merkel B.J."/>
            <person name="Hornburger P."/>
            <person name="Mueller R.-W."/>
            <person name="Bruemmer F."/>
            <person name="Labrenz M."/>
            <person name="Spormann A.M."/>
            <person name="Op Den Camp H."/>
            <person name="Overmann J."/>
            <person name="Amann R."/>
            <person name="Jetten M.S.M."/>
            <person name="Mascher T."/>
            <person name="Medema M.H."/>
            <person name="Devos D.P."/>
            <person name="Kaster A.-K."/>
            <person name="Ovreas L."/>
            <person name="Rohde M."/>
            <person name="Galperin M.Y."/>
            <person name="Jogler C."/>
        </authorList>
    </citation>
    <scope>NUCLEOTIDE SEQUENCE [LARGE SCALE GENOMIC DNA]</scope>
    <source>
        <strain evidence="1 2">CA13</strain>
    </source>
</reference>
<name>A0A5C5Z0U0_9BACT</name>
<organism evidence="1 2">
    <name type="scientific">Novipirellula herctigrandis</name>
    <dbReference type="NCBI Taxonomy" id="2527986"/>
    <lineage>
        <taxon>Bacteria</taxon>
        <taxon>Pseudomonadati</taxon>
        <taxon>Planctomycetota</taxon>
        <taxon>Planctomycetia</taxon>
        <taxon>Pirellulales</taxon>
        <taxon>Pirellulaceae</taxon>
        <taxon>Novipirellula</taxon>
    </lineage>
</organism>
<dbReference type="Proteomes" id="UP000315010">
    <property type="component" value="Unassembled WGS sequence"/>
</dbReference>
<keyword evidence="2" id="KW-1185">Reference proteome</keyword>
<accession>A0A5C5Z0U0</accession>
<evidence type="ECO:0008006" key="3">
    <source>
        <dbReference type="Google" id="ProtNLM"/>
    </source>
</evidence>
<evidence type="ECO:0000313" key="1">
    <source>
        <dbReference type="EMBL" id="TWT80467.1"/>
    </source>
</evidence>